<protein>
    <submittedName>
        <fullName evidence="2">Uncharacterized protein</fullName>
    </submittedName>
</protein>
<sequence>MGVAASKMPKKHFGIQEKRLVTTNFAHKMEKNTPQESTSRDDPTERLIAGVTMRSVSSSMKKLSKQNVLKHRKKENNMPKNKNLKK</sequence>
<feature type="compositionally biased region" description="Basic residues" evidence="1">
    <location>
        <begin position="62"/>
        <end position="74"/>
    </location>
</feature>
<name>A0AAE0Q0Y0_9TELE</name>
<feature type="compositionally biased region" description="Basic and acidic residues" evidence="1">
    <location>
        <begin position="27"/>
        <end position="45"/>
    </location>
</feature>
<accession>A0AAE0Q0Y0</accession>
<keyword evidence="3" id="KW-1185">Reference proteome</keyword>
<proteinExistence type="predicted"/>
<feature type="region of interest" description="Disordered" evidence="1">
    <location>
        <begin position="24"/>
        <end position="86"/>
    </location>
</feature>
<dbReference type="AlphaFoldDB" id="A0AAE0Q0Y0"/>
<evidence type="ECO:0000313" key="3">
    <source>
        <dbReference type="Proteomes" id="UP001274896"/>
    </source>
</evidence>
<evidence type="ECO:0000256" key="1">
    <source>
        <dbReference type="SAM" id="MobiDB-lite"/>
    </source>
</evidence>
<dbReference type="Proteomes" id="UP001274896">
    <property type="component" value="Unassembled WGS sequence"/>
</dbReference>
<gene>
    <name evidence="2" type="ORF">QTP70_018474</name>
</gene>
<comment type="caution">
    <text evidence="2">The sequence shown here is derived from an EMBL/GenBank/DDBJ whole genome shotgun (WGS) entry which is preliminary data.</text>
</comment>
<reference evidence="2" key="1">
    <citation type="submission" date="2023-06" db="EMBL/GenBank/DDBJ databases">
        <title>Male Hemibagrus guttatus genome.</title>
        <authorList>
            <person name="Bian C."/>
        </authorList>
    </citation>
    <scope>NUCLEOTIDE SEQUENCE</scope>
    <source>
        <strain evidence="2">Male_cb2023</strain>
        <tissue evidence="2">Muscle</tissue>
    </source>
</reference>
<dbReference type="EMBL" id="JAUCMX010000024">
    <property type="protein sequence ID" value="KAK3511716.1"/>
    <property type="molecule type" value="Genomic_DNA"/>
</dbReference>
<evidence type="ECO:0000313" key="2">
    <source>
        <dbReference type="EMBL" id="KAK3511716.1"/>
    </source>
</evidence>
<organism evidence="2 3">
    <name type="scientific">Hemibagrus guttatus</name>
    <dbReference type="NCBI Taxonomy" id="175788"/>
    <lineage>
        <taxon>Eukaryota</taxon>
        <taxon>Metazoa</taxon>
        <taxon>Chordata</taxon>
        <taxon>Craniata</taxon>
        <taxon>Vertebrata</taxon>
        <taxon>Euteleostomi</taxon>
        <taxon>Actinopterygii</taxon>
        <taxon>Neopterygii</taxon>
        <taxon>Teleostei</taxon>
        <taxon>Ostariophysi</taxon>
        <taxon>Siluriformes</taxon>
        <taxon>Bagridae</taxon>
        <taxon>Hemibagrus</taxon>
    </lineage>
</organism>